<dbReference type="Proteomes" id="UP000326178">
    <property type="component" value="Chromosome"/>
</dbReference>
<sequence length="136" mass="14679">MATHATMPRHTRSRDRAPARPHHRSIGWALPLVLGVIVGFWAFFIRRDGGETTAGLIWLGVVSGVAFAVLCFALGRVQGRLPVEVRAAAYGAVTAIVIGYLFSLHHHSVLSSTVLGLGVGAGVTAYAYYLFYTRTE</sequence>
<reference evidence="3 4" key="1">
    <citation type="submission" date="2017-09" db="EMBL/GenBank/DDBJ databases">
        <authorList>
            <person name="Lee N."/>
            <person name="Cho B.-K."/>
        </authorList>
    </citation>
    <scope>NUCLEOTIDE SEQUENCE [LARGE SCALE GENOMIC DNA]</scope>
    <source>
        <strain evidence="3 4">ATCC 12769</strain>
    </source>
</reference>
<feature type="transmembrane region" description="Helical" evidence="2">
    <location>
        <begin position="56"/>
        <end position="75"/>
    </location>
</feature>
<dbReference type="AlphaFoldDB" id="A0A5J6FF48"/>
<dbReference type="OrthoDB" id="4325203at2"/>
<evidence type="ECO:0000256" key="1">
    <source>
        <dbReference type="SAM" id="MobiDB-lite"/>
    </source>
</evidence>
<keyword evidence="2" id="KW-0472">Membrane</keyword>
<evidence type="ECO:0000313" key="3">
    <source>
        <dbReference type="EMBL" id="QEU73565.1"/>
    </source>
</evidence>
<feature type="region of interest" description="Disordered" evidence="1">
    <location>
        <begin position="1"/>
        <end position="20"/>
    </location>
</feature>
<evidence type="ECO:0000256" key="2">
    <source>
        <dbReference type="SAM" id="Phobius"/>
    </source>
</evidence>
<feature type="compositionally biased region" description="Basic residues" evidence="1">
    <location>
        <begin position="7"/>
        <end position="20"/>
    </location>
</feature>
<keyword evidence="4" id="KW-1185">Reference proteome</keyword>
<protein>
    <submittedName>
        <fullName evidence="3">Uncharacterized protein</fullName>
    </submittedName>
</protein>
<name>A0A5J6FF48_9ACTN</name>
<feature type="transmembrane region" description="Helical" evidence="2">
    <location>
        <begin position="109"/>
        <end position="131"/>
    </location>
</feature>
<feature type="transmembrane region" description="Helical" evidence="2">
    <location>
        <begin position="26"/>
        <end position="44"/>
    </location>
</feature>
<dbReference type="RefSeq" id="WP_150488871.1">
    <property type="nucleotide sequence ID" value="NZ_BMUV01000010.1"/>
</dbReference>
<accession>A0A5J6FF48</accession>
<gene>
    <name evidence="3" type="ORF">CP967_17565</name>
</gene>
<keyword evidence="2" id="KW-1133">Transmembrane helix</keyword>
<evidence type="ECO:0000313" key="4">
    <source>
        <dbReference type="Proteomes" id="UP000326178"/>
    </source>
</evidence>
<keyword evidence="2" id="KW-0812">Transmembrane</keyword>
<organism evidence="3 4">
    <name type="scientific">Streptomyces nitrosporeus</name>
    <dbReference type="NCBI Taxonomy" id="28894"/>
    <lineage>
        <taxon>Bacteria</taxon>
        <taxon>Bacillati</taxon>
        <taxon>Actinomycetota</taxon>
        <taxon>Actinomycetes</taxon>
        <taxon>Kitasatosporales</taxon>
        <taxon>Streptomycetaceae</taxon>
        <taxon>Streptomyces</taxon>
    </lineage>
</organism>
<feature type="transmembrane region" description="Helical" evidence="2">
    <location>
        <begin position="87"/>
        <end position="103"/>
    </location>
</feature>
<dbReference type="EMBL" id="CP023702">
    <property type="protein sequence ID" value="QEU73565.1"/>
    <property type="molecule type" value="Genomic_DNA"/>
</dbReference>
<proteinExistence type="predicted"/>
<dbReference type="KEGG" id="snk:CP967_17565"/>